<keyword evidence="1" id="KW-0472">Membrane</keyword>
<proteinExistence type="predicted"/>
<feature type="transmembrane region" description="Helical" evidence="1">
    <location>
        <begin position="433"/>
        <end position="455"/>
    </location>
</feature>
<organism evidence="2 3">
    <name type="scientific">Adineta ricciae</name>
    <name type="common">Rotifer</name>
    <dbReference type="NCBI Taxonomy" id="249248"/>
    <lineage>
        <taxon>Eukaryota</taxon>
        <taxon>Metazoa</taxon>
        <taxon>Spiralia</taxon>
        <taxon>Gnathifera</taxon>
        <taxon>Rotifera</taxon>
        <taxon>Eurotatoria</taxon>
        <taxon>Bdelloidea</taxon>
        <taxon>Adinetida</taxon>
        <taxon>Adinetidae</taxon>
        <taxon>Adineta</taxon>
    </lineage>
</organism>
<feature type="transmembrane region" description="Helical" evidence="1">
    <location>
        <begin position="366"/>
        <end position="387"/>
    </location>
</feature>
<gene>
    <name evidence="2" type="ORF">EDS130_LOCUS4479</name>
</gene>
<evidence type="ECO:0000256" key="1">
    <source>
        <dbReference type="SAM" id="Phobius"/>
    </source>
</evidence>
<name>A0A813SDS1_ADIRI</name>
<sequence>MISSLYEQNLSTESMKMPETILITPNDQLLTTTIEDMYRHIDERHQSTDTLSNTINQKQKSLISVYDNNLQHQCTSKNYPLVGIIGQNKRSQAFRKRLLLSGFPSPILCDINSDSAESNYISYELFYELSPTIILITDDLTINFEDLFPQTKQQLVIDTRELSPSYFSRKARALPFSSIPGSYRAFGNLSDQEIEHGTQRARVAIEEYSPSNLIAFIYSLNCFPRGIDILEHETYNHTQRKLIGNCLFPLLATVFVFTLCLIISATEHSTDLIYRQAGSITAATSITLLALLYLIRPLLDMTELIYSWILKSQNLQKNTLPNLRFLHQCFQSQNYLIWYSLAFALLHLVFLMFSKLDLTSNMSVNSFFFGLFTMVALCILSCVHFPWISEHLLWKEYHFLTSHLGLFCLLFAVIHPTILHWNSTSGAFDLKAFSLILPMFVLILRLIIYGLIYPIQKLIQWTKQRQNQTSITPTRDASMFL</sequence>
<evidence type="ECO:0000313" key="3">
    <source>
        <dbReference type="Proteomes" id="UP000663852"/>
    </source>
</evidence>
<feature type="transmembrane region" description="Helical" evidence="1">
    <location>
        <begin position="277"/>
        <end position="295"/>
    </location>
</feature>
<dbReference type="EMBL" id="CAJNOJ010000012">
    <property type="protein sequence ID" value="CAF0793735.1"/>
    <property type="molecule type" value="Genomic_DNA"/>
</dbReference>
<reference evidence="2" key="1">
    <citation type="submission" date="2021-02" db="EMBL/GenBank/DDBJ databases">
        <authorList>
            <person name="Nowell W R."/>
        </authorList>
    </citation>
    <scope>NUCLEOTIDE SEQUENCE</scope>
</reference>
<evidence type="ECO:0000313" key="2">
    <source>
        <dbReference type="EMBL" id="CAF0793735.1"/>
    </source>
</evidence>
<feature type="transmembrane region" description="Helical" evidence="1">
    <location>
        <begin position="335"/>
        <end position="354"/>
    </location>
</feature>
<keyword evidence="1" id="KW-1133">Transmembrane helix</keyword>
<dbReference type="OrthoDB" id="10033120at2759"/>
<protein>
    <submittedName>
        <fullName evidence="2">Uncharacterized protein</fullName>
    </submittedName>
</protein>
<keyword evidence="1" id="KW-0812">Transmembrane</keyword>
<feature type="transmembrane region" description="Helical" evidence="1">
    <location>
        <begin position="242"/>
        <end position="265"/>
    </location>
</feature>
<feature type="transmembrane region" description="Helical" evidence="1">
    <location>
        <begin position="399"/>
        <end position="421"/>
    </location>
</feature>
<accession>A0A813SDS1</accession>
<dbReference type="Proteomes" id="UP000663852">
    <property type="component" value="Unassembled WGS sequence"/>
</dbReference>
<comment type="caution">
    <text evidence="2">The sequence shown here is derived from an EMBL/GenBank/DDBJ whole genome shotgun (WGS) entry which is preliminary data.</text>
</comment>
<dbReference type="AlphaFoldDB" id="A0A813SDS1"/>